<evidence type="ECO:0000256" key="7">
    <source>
        <dbReference type="RuleBase" id="RU363032"/>
    </source>
</evidence>
<comment type="similarity">
    <text evidence="7">Belongs to the binding-protein-dependent transport system permease family.</text>
</comment>
<feature type="domain" description="ABC transmembrane type-1" evidence="8">
    <location>
        <begin position="95"/>
        <end position="299"/>
    </location>
</feature>
<dbReference type="InterPro" id="IPR035906">
    <property type="entry name" value="MetI-like_sf"/>
</dbReference>
<dbReference type="RefSeq" id="WP_083364102.1">
    <property type="nucleotide sequence ID" value="NZ_LT629742.1"/>
</dbReference>
<feature type="transmembrane region" description="Helical" evidence="7">
    <location>
        <begin position="176"/>
        <end position="199"/>
    </location>
</feature>
<dbReference type="OrthoDB" id="9778910at2"/>
<accession>A0A1H1VCF7</accession>
<evidence type="ECO:0000256" key="2">
    <source>
        <dbReference type="ARBA" id="ARBA00022448"/>
    </source>
</evidence>
<dbReference type="InterPro" id="IPR000515">
    <property type="entry name" value="MetI-like"/>
</dbReference>
<protein>
    <submittedName>
        <fullName evidence="9">Peptide/nickel transport system permease protein</fullName>
    </submittedName>
</protein>
<dbReference type="Pfam" id="PF00528">
    <property type="entry name" value="BPD_transp_1"/>
    <property type="match status" value="1"/>
</dbReference>
<dbReference type="Gene3D" id="1.10.3720.10">
    <property type="entry name" value="MetI-like"/>
    <property type="match status" value="1"/>
</dbReference>
<proteinExistence type="inferred from homology"/>
<dbReference type="InterPro" id="IPR045621">
    <property type="entry name" value="BPD_transp_1_N"/>
</dbReference>
<keyword evidence="2 7" id="KW-0813">Transport</keyword>
<gene>
    <name evidence="9" type="ORF">SAMN04489834_2223</name>
</gene>
<evidence type="ECO:0000256" key="5">
    <source>
        <dbReference type="ARBA" id="ARBA00022989"/>
    </source>
</evidence>
<keyword evidence="10" id="KW-1185">Reference proteome</keyword>
<sequence>MLAYVLRRLGAGVVLAVLVTLITFLLLSSSFDDVAQTILGSSATPEITAALIAEKGWDRPIVVQYADWLVNAVQGDFGVSVYTSLPVGPSVIQRLLVTLSIIVPALIISVIVSIVLGVWSASRGGAIDRVAQGISLIGYILPGLLLAIGLVVIFAVQLKWLPATGYTPPTEDPAAWIRSITIPVIVLSIGGIASMTAQVRGRMIDELRRDYVRTLRTRGTSTRSIVLRHALRNAGGPALTVMSLEFIQMFGGALIIENVFALPGYGSFAFNASLQGDFPVIMGVAAFGVLLVTIVNLLTDLANGWLNPKARVH</sequence>
<dbReference type="PANTHER" id="PTHR43163:SF6">
    <property type="entry name" value="DIPEPTIDE TRANSPORT SYSTEM PERMEASE PROTEIN DPPB-RELATED"/>
    <property type="match status" value="1"/>
</dbReference>
<keyword evidence="4 7" id="KW-0812">Transmembrane</keyword>
<comment type="subcellular location">
    <subcellularLocation>
        <location evidence="1 7">Cell membrane</location>
        <topology evidence="1 7">Multi-pass membrane protein</topology>
    </subcellularLocation>
</comment>
<organism evidence="9 10">
    <name type="scientific">Microterricola viridarii</name>
    <dbReference type="NCBI Taxonomy" id="412690"/>
    <lineage>
        <taxon>Bacteria</taxon>
        <taxon>Bacillati</taxon>
        <taxon>Actinomycetota</taxon>
        <taxon>Actinomycetes</taxon>
        <taxon>Micrococcales</taxon>
        <taxon>Microbacteriaceae</taxon>
        <taxon>Microterricola</taxon>
    </lineage>
</organism>
<evidence type="ECO:0000259" key="8">
    <source>
        <dbReference type="PROSITE" id="PS50928"/>
    </source>
</evidence>
<dbReference type="PROSITE" id="PS50928">
    <property type="entry name" value="ABC_TM1"/>
    <property type="match status" value="1"/>
</dbReference>
<evidence type="ECO:0000256" key="3">
    <source>
        <dbReference type="ARBA" id="ARBA00022475"/>
    </source>
</evidence>
<dbReference type="Proteomes" id="UP000181956">
    <property type="component" value="Chromosome I"/>
</dbReference>
<feature type="transmembrane region" description="Helical" evidence="7">
    <location>
        <begin position="133"/>
        <end position="156"/>
    </location>
</feature>
<feature type="transmembrane region" description="Helical" evidence="7">
    <location>
        <begin position="12"/>
        <end position="31"/>
    </location>
</feature>
<feature type="transmembrane region" description="Helical" evidence="7">
    <location>
        <begin position="95"/>
        <end position="121"/>
    </location>
</feature>
<reference evidence="10" key="1">
    <citation type="submission" date="2016-10" db="EMBL/GenBank/DDBJ databases">
        <authorList>
            <person name="Varghese N."/>
            <person name="Submissions S."/>
        </authorList>
    </citation>
    <scope>NUCLEOTIDE SEQUENCE [LARGE SCALE GENOMIC DNA]</scope>
    <source>
        <strain evidence="10">DSM 21772</strain>
    </source>
</reference>
<evidence type="ECO:0000256" key="4">
    <source>
        <dbReference type="ARBA" id="ARBA00022692"/>
    </source>
</evidence>
<evidence type="ECO:0000256" key="6">
    <source>
        <dbReference type="ARBA" id="ARBA00023136"/>
    </source>
</evidence>
<dbReference type="GO" id="GO:0071916">
    <property type="term" value="F:dipeptide transmembrane transporter activity"/>
    <property type="evidence" value="ECO:0007669"/>
    <property type="project" value="TreeGrafter"/>
</dbReference>
<name>A0A1H1VCF7_9MICO</name>
<dbReference type="PANTHER" id="PTHR43163">
    <property type="entry name" value="DIPEPTIDE TRANSPORT SYSTEM PERMEASE PROTEIN DPPB-RELATED"/>
    <property type="match status" value="1"/>
</dbReference>
<dbReference type="AlphaFoldDB" id="A0A1H1VCF7"/>
<evidence type="ECO:0000313" key="10">
    <source>
        <dbReference type="Proteomes" id="UP000181956"/>
    </source>
</evidence>
<dbReference type="SUPFAM" id="SSF161098">
    <property type="entry name" value="MetI-like"/>
    <property type="match status" value="1"/>
</dbReference>
<dbReference type="EMBL" id="LT629742">
    <property type="protein sequence ID" value="SDS82086.1"/>
    <property type="molecule type" value="Genomic_DNA"/>
</dbReference>
<dbReference type="CDD" id="cd06261">
    <property type="entry name" value="TM_PBP2"/>
    <property type="match status" value="1"/>
</dbReference>
<feature type="transmembrane region" description="Helical" evidence="7">
    <location>
        <begin position="280"/>
        <end position="299"/>
    </location>
</feature>
<dbReference type="STRING" id="412690.SAMN04489834_2223"/>
<feature type="transmembrane region" description="Helical" evidence="7">
    <location>
        <begin position="238"/>
        <end position="260"/>
    </location>
</feature>
<dbReference type="Pfam" id="PF19300">
    <property type="entry name" value="BPD_transp_1_N"/>
    <property type="match status" value="1"/>
</dbReference>
<keyword evidence="3" id="KW-1003">Cell membrane</keyword>
<keyword evidence="5 7" id="KW-1133">Transmembrane helix</keyword>
<evidence type="ECO:0000256" key="1">
    <source>
        <dbReference type="ARBA" id="ARBA00004651"/>
    </source>
</evidence>
<dbReference type="GO" id="GO:0005886">
    <property type="term" value="C:plasma membrane"/>
    <property type="evidence" value="ECO:0007669"/>
    <property type="project" value="UniProtKB-SubCell"/>
</dbReference>
<evidence type="ECO:0000313" key="9">
    <source>
        <dbReference type="EMBL" id="SDS82086.1"/>
    </source>
</evidence>
<keyword evidence="6 7" id="KW-0472">Membrane</keyword>